<dbReference type="InterPro" id="IPR001509">
    <property type="entry name" value="Epimerase_deHydtase"/>
</dbReference>
<dbReference type="SUPFAM" id="SSF51735">
    <property type="entry name" value="NAD(P)-binding Rossmann-fold domains"/>
    <property type="match status" value="1"/>
</dbReference>
<evidence type="ECO:0000259" key="2">
    <source>
        <dbReference type="Pfam" id="PF01370"/>
    </source>
</evidence>
<dbReference type="STRING" id="1437425.CSEC_1549"/>
<accession>A0A090D2H7</accession>
<dbReference type="Proteomes" id="UP000031552">
    <property type="component" value="Unassembled WGS sequence"/>
</dbReference>
<evidence type="ECO:0000313" key="3">
    <source>
        <dbReference type="EMBL" id="CDR34363.1"/>
    </source>
</evidence>
<dbReference type="EMBL" id="CCEJ010000007">
    <property type="protein sequence ID" value="CDR34363.1"/>
    <property type="molecule type" value="Genomic_DNA"/>
</dbReference>
<dbReference type="Gene3D" id="3.40.50.720">
    <property type="entry name" value="NAD(P)-binding Rossmann-like Domain"/>
    <property type="match status" value="1"/>
</dbReference>
<dbReference type="PANTHER" id="PTHR43000">
    <property type="entry name" value="DTDP-D-GLUCOSE 4,6-DEHYDRATASE-RELATED"/>
    <property type="match status" value="1"/>
</dbReference>
<reference evidence="3" key="2">
    <citation type="submission" date="2014-09" db="EMBL/GenBank/DDBJ databases">
        <title>Criblamydia sequanensis harbors a mega-plasmid encoding arsenite resistance.</title>
        <authorList>
            <person name="Bertelli C."/>
            <person name="Goesmann A."/>
            <person name="Greub G."/>
        </authorList>
    </citation>
    <scope>NUCLEOTIDE SEQUENCE [LARGE SCALE GENOMIC DNA]</scope>
    <source>
        <strain evidence="3">CRIB-18</strain>
    </source>
</reference>
<dbReference type="AlphaFoldDB" id="A0A090D2H7"/>
<dbReference type="OrthoDB" id="9801785at2"/>
<proteinExistence type="inferred from homology"/>
<dbReference type="Gene3D" id="3.90.25.10">
    <property type="entry name" value="UDP-galactose 4-epimerase, domain 1"/>
    <property type="match status" value="1"/>
</dbReference>
<protein>
    <submittedName>
        <fullName evidence="3">Nucleotide sugar epimerase/dehydratase</fullName>
    </submittedName>
</protein>
<name>A0A090D2H7_9BACT</name>
<feature type="domain" description="NAD-dependent epimerase/dehydratase" evidence="2">
    <location>
        <begin position="5"/>
        <end position="255"/>
    </location>
</feature>
<dbReference type="RefSeq" id="WP_041017898.1">
    <property type="nucleotide sequence ID" value="NZ_CCEJ010000007.1"/>
</dbReference>
<dbReference type="eggNOG" id="COG0451">
    <property type="taxonomic scope" value="Bacteria"/>
</dbReference>
<dbReference type="InterPro" id="IPR036291">
    <property type="entry name" value="NAD(P)-bd_dom_sf"/>
</dbReference>
<dbReference type="Pfam" id="PF01370">
    <property type="entry name" value="Epimerase"/>
    <property type="match status" value="1"/>
</dbReference>
<comment type="caution">
    <text evidence="3">The sequence shown here is derived from an EMBL/GenBank/DDBJ whole genome shotgun (WGS) entry which is preliminary data.</text>
</comment>
<evidence type="ECO:0000256" key="1">
    <source>
        <dbReference type="ARBA" id="ARBA00007637"/>
    </source>
</evidence>
<reference evidence="3" key="1">
    <citation type="submission" date="2013-12" db="EMBL/GenBank/DDBJ databases">
        <authorList>
            <person name="Linke B."/>
        </authorList>
    </citation>
    <scope>NUCLEOTIDE SEQUENCE [LARGE SCALE GENOMIC DNA]</scope>
    <source>
        <strain evidence="3">CRIB-18</strain>
    </source>
</reference>
<keyword evidence="4" id="KW-1185">Reference proteome</keyword>
<comment type="similarity">
    <text evidence="1">Belongs to the NAD(P)-dependent epimerase/dehydratase family.</text>
</comment>
<evidence type="ECO:0000313" key="4">
    <source>
        <dbReference type="Proteomes" id="UP000031552"/>
    </source>
</evidence>
<organism evidence="3 4">
    <name type="scientific">Candidatus Criblamydia sequanensis CRIB-18</name>
    <dbReference type="NCBI Taxonomy" id="1437425"/>
    <lineage>
        <taxon>Bacteria</taxon>
        <taxon>Pseudomonadati</taxon>
        <taxon>Chlamydiota</taxon>
        <taxon>Chlamydiia</taxon>
        <taxon>Parachlamydiales</taxon>
        <taxon>Candidatus Criblamydiaceae</taxon>
        <taxon>Candidatus Criblamydia</taxon>
    </lineage>
</organism>
<sequence length="353" mass="39816">MDSFLITGGAGFVGSNLVLELLSRKDVSSIVVVDNFLSSEKEELPDHPKLQILEGSIADDSILKEIEDQFDYIFHLACYHGNQSSIANPLEDHQNNALTTLKLFEHVKSFKQLKKIVYSGAGCAVSDKNTYEAKATLEKDVVSLDMDSPYSISKVLGEFYAKYYYKQHGLKIVRARFQNVFGPREILGAGKWRGTKATVWRNVVPTFIYKAIKGESLPLENGGESSRDFIFVKDIVEGLLALAFRGSPNEAYNLASGQEVTILELAALINELTENKTPLLFLPKREWDTSIKRFGCSQKSYRDLEFKAKTSLTAGLKETIDWFHENFDKIEKTMRKHLNHMPELNAYLSLAQL</sequence>
<gene>
    <name evidence="3" type="ORF">CSEC_1549</name>
</gene>